<sequence length="163" mass="17243">MRLPGMTTAAAALLLAGCATTPSSPAGSVAAGGQLTYRTLPCHGFCPVYTVQIDRNGQGVFTGAEHSAVTGERRFTATPAQTAEFFRRLQPYRPAGELVLDGQEKCASYATDLPGADVTWTDAGGRAHLTYNYGCDREKHRAMADALRSAPDALPIADLIGKR</sequence>
<feature type="chain" id="PRO_5047027882" evidence="1">
    <location>
        <begin position="27"/>
        <end position="163"/>
    </location>
</feature>
<evidence type="ECO:0000259" key="2">
    <source>
        <dbReference type="Pfam" id="PF20033"/>
    </source>
</evidence>
<dbReference type="RefSeq" id="WP_261295653.1">
    <property type="nucleotide sequence ID" value="NZ_JANQBK010000017.1"/>
</dbReference>
<dbReference type="EMBL" id="JBHRXP010000002">
    <property type="protein sequence ID" value="MFC3579378.1"/>
    <property type="molecule type" value="Genomic_DNA"/>
</dbReference>
<name>A0ABV7SR08_9SPHN</name>
<keyword evidence="4" id="KW-1185">Reference proteome</keyword>
<reference evidence="4" key="1">
    <citation type="journal article" date="2019" name="Int. J. Syst. Evol. Microbiol.">
        <title>The Global Catalogue of Microorganisms (GCM) 10K type strain sequencing project: providing services to taxonomists for standard genome sequencing and annotation.</title>
        <authorList>
            <consortium name="The Broad Institute Genomics Platform"/>
            <consortium name="The Broad Institute Genome Sequencing Center for Infectious Disease"/>
            <person name="Wu L."/>
            <person name="Ma J."/>
        </authorList>
    </citation>
    <scope>NUCLEOTIDE SEQUENCE [LARGE SCALE GENOMIC DNA]</scope>
    <source>
        <strain evidence="4">KCTC 42739</strain>
    </source>
</reference>
<protein>
    <submittedName>
        <fullName evidence="3">DUF6438 domain-containing protein</fullName>
    </submittedName>
</protein>
<feature type="signal peptide" evidence="1">
    <location>
        <begin position="1"/>
        <end position="26"/>
    </location>
</feature>
<gene>
    <name evidence="3" type="ORF">ACFONA_04310</name>
</gene>
<keyword evidence="1" id="KW-0732">Signal</keyword>
<dbReference type="Proteomes" id="UP001595713">
    <property type="component" value="Unassembled WGS sequence"/>
</dbReference>
<dbReference type="Pfam" id="PF20033">
    <property type="entry name" value="DUF6438"/>
    <property type="match status" value="1"/>
</dbReference>
<dbReference type="InterPro" id="IPR045497">
    <property type="entry name" value="DUF6438"/>
</dbReference>
<dbReference type="PROSITE" id="PS51257">
    <property type="entry name" value="PROKAR_LIPOPROTEIN"/>
    <property type="match status" value="1"/>
</dbReference>
<evidence type="ECO:0000313" key="3">
    <source>
        <dbReference type="EMBL" id="MFC3579378.1"/>
    </source>
</evidence>
<organism evidence="3 4">
    <name type="scientific">Sphingomonas hylomeconis</name>
    <dbReference type="NCBI Taxonomy" id="1395958"/>
    <lineage>
        <taxon>Bacteria</taxon>
        <taxon>Pseudomonadati</taxon>
        <taxon>Pseudomonadota</taxon>
        <taxon>Alphaproteobacteria</taxon>
        <taxon>Sphingomonadales</taxon>
        <taxon>Sphingomonadaceae</taxon>
        <taxon>Sphingomonas</taxon>
    </lineage>
</organism>
<feature type="domain" description="DUF6438" evidence="2">
    <location>
        <begin position="34"/>
        <end position="143"/>
    </location>
</feature>
<evidence type="ECO:0000256" key="1">
    <source>
        <dbReference type="SAM" id="SignalP"/>
    </source>
</evidence>
<comment type="caution">
    <text evidence="3">The sequence shown here is derived from an EMBL/GenBank/DDBJ whole genome shotgun (WGS) entry which is preliminary data.</text>
</comment>
<evidence type="ECO:0000313" key="4">
    <source>
        <dbReference type="Proteomes" id="UP001595713"/>
    </source>
</evidence>
<proteinExistence type="predicted"/>
<accession>A0ABV7SR08</accession>